<proteinExistence type="predicted"/>
<evidence type="ECO:0000256" key="1">
    <source>
        <dbReference type="SAM" id="MobiDB-lite"/>
    </source>
</evidence>
<protein>
    <submittedName>
        <fullName evidence="2">Uncharacterized protein</fullName>
    </submittedName>
</protein>
<feature type="region of interest" description="Disordered" evidence="1">
    <location>
        <begin position="1"/>
        <end position="44"/>
    </location>
</feature>
<evidence type="ECO:0000313" key="2">
    <source>
        <dbReference type="EMBL" id="MFC3984941.1"/>
    </source>
</evidence>
<reference evidence="3" key="1">
    <citation type="journal article" date="2019" name="Int. J. Syst. Evol. Microbiol.">
        <title>The Global Catalogue of Microorganisms (GCM) 10K type strain sequencing project: providing services to taxonomists for standard genome sequencing and annotation.</title>
        <authorList>
            <consortium name="The Broad Institute Genomics Platform"/>
            <consortium name="The Broad Institute Genome Sequencing Center for Infectious Disease"/>
            <person name="Wu L."/>
            <person name="Ma J."/>
        </authorList>
    </citation>
    <scope>NUCLEOTIDE SEQUENCE [LARGE SCALE GENOMIC DNA]</scope>
    <source>
        <strain evidence="3">TBRC 7912</strain>
    </source>
</reference>
<name>A0ABV8FAH8_9ACTN</name>
<keyword evidence="3" id="KW-1185">Reference proteome</keyword>
<evidence type="ECO:0000313" key="3">
    <source>
        <dbReference type="Proteomes" id="UP001595698"/>
    </source>
</evidence>
<dbReference type="EMBL" id="JBHSBC010000039">
    <property type="protein sequence ID" value="MFC3984941.1"/>
    <property type="molecule type" value="Genomic_DNA"/>
</dbReference>
<comment type="caution">
    <text evidence="2">The sequence shown here is derived from an EMBL/GenBank/DDBJ whole genome shotgun (WGS) entry which is preliminary data.</text>
</comment>
<sequence length="44" mass="5139">MSHPDEPQLTPDEEDAYRWGEQADYDGHLDTTDDERDEQDGDDE</sequence>
<feature type="compositionally biased region" description="Acidic residues" evidence="1">
    <location>
        <begin position="32"/>
        <end position="44"/>
    </location>
</feature>
<dbReference type="Proteomes" id="UP001595698">
    <property type="component" value="Unassembled WGS sequence"/>
</dbReference>
<gene>
    <name evidence="2" type="ORF">ACFOYY_32775</name>
</gene>
<organism evidence="2 3">
    <name type="scientific">Streptosporangium jomthongense</name>
    <dbReference type="NCBI Taxonomy" id="1193683"/>
    <lineage>
        <taxon>Bacteria</taxon>
        <taxon>Bacillati</taxon>
        <taxon>Actinomycetota</taxon>
        <taxon>Actinomycetes</taxon>
        <taxon>Streptosporangiales</taxon>
        <taxon>Streptosporangiaceae</taxon>
        <taxon>Streptosporangium</taxon>
    </lineage>
</organism>
<accession>A0ABV8FAH8</accession>
<dbReference type="RefSeq" id="WP_386194970.1">
    <property type="nucleotide sequence ID" value="NZ_JBHSBC010000039.1"/>
</dbReference>